<dbReference type="Proteomes" id="UP001281614">
    <property type="component" value="Unassembled WGS sequence"/>
</dbReference>
<gene>
    <name evidence="2" type="ORF">CKAH01_09720</name>
</gene>
<feature type="compositionally biased region" description="Pro residues" evidence="1">
    <location>
        <begin position="28"/>
        <end position="37"/>
    </location>
</feature>
<keyword evidence="3" id="KW-1185">Reference proteome</keyword>
<dbReference type="EMBL" id="VYYT01000699">
    <property type="protein sequence ID" value="KAK2730198.1"/>
    <property type="molecule type" value="Genomic_DNA"/>
</dbReference>
<reference evidence="2" key="1">
    <citation type="submission" date="2023-02" db="EMBL/GenBank/DDBJ databases">
        <title>Colletotrichum kahawae CIFC_Que2 genome sequencing and assembly.</title>
        <authorList>
            <person name="Baroncelli R."/>
        </authorList>
    </citation>
    <scope>NUCLEOTIDE SEQUENCE</scope>
    <source>
        <strain evidence="2">CIFC_Que2</strain>
    </source>
</reference>
<proteinExistence type="predicted"/>
<comment type="caution">
    <text evidence="2">The sequence shown here is derived from an EMBL/GenBank/DDBJ whole genome shotgun (WGS) entry which is preliminary data.</text>
</comment>
<organism evidence="2 3">
    <name type="scientific">Colletotrichum kahawae</name>
    <name type="common">Coffee berry disease fungus</name>
    <dbReference type="NCBI Taxonomy" id="34407"/>
    <lineage>
        <taxon>Eukaryota</taxon>
        <taxon>Fungi</taxon>
        <taxon>Dikarya</taxon>
        <taxon>Ascomycota</taxon>
        <taxon>Pezizomycotina</taxon>
        <taxon>Sordariomycetes</taxon>
        <taxon>Hypocreomycetidae</taxon>
        <taxon>Glomerellales</taxon>
        <taxon>Glomerellaceae</taxon>
        <taxon>Colletotrichum</taxon>
        <taxon>Colletotrichum gloeosporioides species complex</taxon>
    </lineage>
</organism>
<evidence type="ECO:0000313" key="3">
    <source>
        <dbReference type="Proteomes" id="UP001281614"/>
    </source>
</evidence>
<evidence type="ECO:0000256" key="1">
    <source>
        <dbReference type="SAM" id="MobiDB-lite"/>
    </source>
</evidence>
<sequence>MKGPGHPSHSARGRRMHSTSTQPSRPTWCPPPADICT</sequence>
<protein>
    <submittedName>
        <fullName evidence="2">Uncharacterized protein</fullName>
    </submittedName>
</protein>
<name>A0AAD9Y101_COLKA</name>
<evidence type="ECO:0000313" key="2">
    <source>
        <dbReference type="EMBL" id="KAK2730198.1"/>
    </source>
</evidence>
<accession>A0AAD9Y101</accession>
<feature type="region of interest" description="Disordered" evidence="1">
    <location>
        <begin position="1"/>
        <end position="37"/>
    </location>
</feature>
<dbReference type="AlphaFoldDB" id="A0AAD9Y101"/>